<protein>
    <submittedName>
        <fullName evidence="1">Uncharacterized protein</fullName>
    </submittedName>
</protein>
<name>X1LZG4_9ZZZZ</name>
<accession>X1LZG4</accession>
<reference evidence="1" key="1">
    <citation type="journal article" date="2014" name="Front. Microbiol.">
        <title>High frequency of phylogenetically diverse reductive dehalogenase-homologous genes in deep subseafloor sedimentary metagenomes.</title>
        <authorList>
            <person name="Kawai M."/>
            <person name="Futagami T."/>
            <person name="Toyoda A."/>
            <person name="Takaki Y."/>
            <person name="Nishi S."/>
            <person name="Hori S."/>
            <person name="Arai W."/>
            <person name="Tsubouchi T."/>
            <person name="Morono Y."/>
            <person name="Uchiyama I."/>
            <person name="Ito T."/>
            <person name="Fujiyama A."/>
            <person name="Inagaki F."/>
            <person name="Takami H."/>
        </authorList>
    </citation>
    <scope>NUCLEOTIDE SEQUENCE</scope>
    <source>
        <strain evidence="1">Expedition CK06-06</strain>
    </source>
</reference>
<gene>
    <name evidence="1" type="ORF">S06H3_12441</name>
</gene>
<sequence length="121" mass="14447">MNNKYICSSCKKEFEKAITDKEANKEAEELFGVKEASNRDDMAIVCDDCFNKIMKKEIYILQEALRDLSYNFLKSIGIIWLIKKISFLELKNWVREKDKKNKNFNLKKEQRREQETKITLL</sequence>
<proteinExistence type="predicted"/>
<comment type="caution">
    <text evidence="1">The sequence shown here is derived from an EMBL/GenBank/DDBJ whole genome shotgun (WGS) entry which is preliminary data.</text>
</comment>
<dbReference type="EMBL" id="BARV01006087">
    <property type="protein sequence ID" value="GAI07820.1"/>
    <property type="molecule type" value="Genomic_DNA"/>
</dbReference>
<dbReference type="AlphaFoldDB" id="X1LZG4"/>
<organism evidence="1">
    <name type="scientific">marine sediment metagenome</name>
    <dbReference type="NCBI Taxonomy" id="412755"/>
    <lineage>
        <taxon>unclassified sequences</taxon>
        <taxon>metagenomes</taxon>
        <taxon>ecological metagenomes</taxon>
    </lineage>
</organism>
<evidence type="ECO:0000313" key="1">
    <source>
        <dbReference type="EMBL" id="GAI07820.1"/>
    </source>
</evidence>